<name>A0ABT4VHM2_9HYPH</name>
<keyword evidence="2" id="KW-1185">Reference proteome</keyword>
<accession>A0ABT4VHM2</accession>
<evidence type="ECO:0000313" key="1">
    <source>
        <dbReference type="EMBL" id="MDA4844214.1"/>
    </source>
</evidence>
<dbReference type="RefSeq" id="WP_271087736.1">
    <property type="nucleotide sequence ID" value="NZ_JAPJZH010000001.1"/>
</dbReference>
<proteinExistence type="predicted"/>
<organism evidence="1 2">
    <name type="scientific">Hoeflea poritis</name>
    <dbReference type="NCBI Taxonomy" id="2993659"/>
    <lineage>
        <taxon>Bacteria</taxon>
        <taxon>Pseudomonadati</taxon>
        <taxon>Pseudomonadota</taxon>
        <taxon>Alphaproteobacteria</taxon>
        <taxon>Hyphomicrobiales</taxon>
        <taxon>Rhizobiaceae</taxon>
        <taxon>Hoeflea</taxon>
    </lineage>
</organism>
<evidence type="ECO:0000313" key="2">
    <source>
        <dbReference type="Proteomes" id="UP001148313"/>
    </source>
</evidence>
<sequence>MAKKRLPLPKRFSAGLTESAYARLRALNADWGLGNNYLLVVLLENLDRYADQDKLDDVFRAFIEEYGAPSK</sequence>
<dbReference type="Proteomes" id="UP001148313">
    <property type="component" value="Unassembled WGS sequence"/>
</dbReference>
<comment type="caution">
    <text evidence="1">The sequence shown here is derived from an EMBL/GenBank/DDBJ whole genome shotgun (WGS) entry which is preliminary data.</text>
</comment>
<gene>
    <name evidence="1" type="ORF">OOZ53_02585</name>
</gene>
<dbReference type="EMBL" id="JAPJZH010000001">
    <property type="protein sequence ID" value="MDA4844214.1"/>
    <property type="molecule type" value="Genomic_DNA"/>
</dbReference>
<protein>
    <submittedName>
        <fullName evidence="1">Uncharacterized protein</fullName>
    </submittedName>
</protein>
<reference evidence="1" key="1">
    <citation type="submission" date="2022-11" db="EMBL/GenBank/DDBJ databases">
        <title>Hoeflea poritis sp. nov., isolated from scleractinian coral Porites lutea.</title>
        <authorList>
            <person name="Zhang G."/>
            <person name="Wei Q."/>
            <person name="Cai L."/>
        </authorList>
    </citation>
    <scope>NUCLEOTIDE SEQUENCE</scope>
    <source>
        <strain evidence="1">E7-10</strain>
    </source>
</reference>